<reference evidence="1" key="1">
    <citation type="submission" date="2021-02" db="EMBL/GenBank/DDBJ databases">
        <authorList>
            <person name="Dougan E. K."/>
            <person name="Rhodes N."/>
            <person name="Thang M."/>
            <person name="Chan C."/>
        </authorList>
    </citation>
    <scope>NUCLEOTIDE SEQUENCE</scope>
</reference>
<protein>
    <submittedName>
        <fullName evidence="1">Uncharacterized protein</fullName>
    </submittedName>
</protein>
<evidence type="ECO:0000313" key="1">
    <source>
        <dbReference type="EMBL" id="CAE8643599.1"/>
    </source>
</evidence>
<gene>
    <name evidence="1" type="ORF">PGLA1383_LOCUS57921</name>
</gene>
<organism evidence="1 2">
    <name type="scientific">Polarella glacialis</name>
    <name type="common">Dinoflagellate</name>
    <dbReference type="NCBI Taxonomy" id="89957"/>
    <lineage>
        <taxon>Eukaryota</taxon>
        <taxon>Sar</taxon>
        <taxon>Alveolata</taxon>
        <taxon>Dinophyceae</taxon>
        <taxon>Suessiales</taxon>
        <taxon>Suessiaceae</taxon>
        <taxon>Polarella</taxon>
    </lineage>
</organism>
<keyword evidence="2" id="KW-1185">Reference proteome</keyword>
<name>A0A813I0X7_POLGL</name>
<comment type="caution">
    <text evidence="1">The sequence shown here is derived from an EMBL/GenBank/DDBJ whole genome shotgun (WGS) entry which is preliminary data.</text>
</comment>
<proteinExistence type="predicted"/>
<dbReference type="AlphaFoldDB" id="A0A813I0X7"/>
<dbReference type="Proteomes" id="UP000654075">
    <property type="component" value="Unassembled WGS sequence"/>
</dbReference>
<dbReference type="OrthoDB" id="433873at2759"/>
<dbReference type="EMBL" id="CAJNNV010033404">
    <property type="protein sequence ID" value="CAE8643599.1"/>
    <property type="molecule type" value="Genomic_DNA"/>
</dbReference>
<sequence>MPVSNSKMTDAIDLALSEIGYPDKEGLWKHVQGLGRQHQRKFSTYKFVPRGGLSSPYVKYVTDVDLIFNNPSHGRVSLEDFDVLHGLAIQVCREAGNIMSAKVCLGEEDVFDGEVNDLSIVRQYVSQGADVVVITGRYTLQSGWCVPIDFTLQHGESKISKDMRVARIRENVAEGNYAKAVQRVRAILPKGAKGQFADSWNEVGGALRFLVKQLDLVRFMPLREQAAYMYYLCLPAETSRGIWAESADLEMQQRALHLLLLGSV</sequence>
<evidence type="ECO:0000313" key="2">
    <source>
        <dbReference type="Proteomes" id="UP000654075"/>
    </source>
</evidence>
<dbReference type="OMA" id="IMSAKVC"/>
<accession>A0A813I0X7</accession>